<evidence type="ECO:0000259" key="6">
    <source>
        <dbReference type="Pfam" id="PF00551"/>
    </source>
</evidence>
<dbReference type="InterPro" id="IPR036477">
    <property type="entry name" value="Formyl_transf_N_sf"/>
</dbReference>
<dbReference type="HAMAP" id="MF_00182">
    <property type="entry name" value="Formyl_trans"/>
    <property type="match status" value="1"/>
</dbReference>
<dbReference type="GO" id="GO:0005829">
    <property type="term" value="C:cytosol"/>
    <property type="evidence" value="ECO:0007669"/>
    <property type="project" value="TreeGrafter"/>
</dbReference>
<dbReference type="Pfam" id="PF02911">
    <property type="entry name" value="Formyl_trans_C"/>
    <property type="match status" value="1"/>
</dbReference>
<evidence type="ECO:0000256" key="2">
    <source>
        <dbReference type="ARBA" id="ARBA00012261"/>
    </source>
</evidence>
<evidence type="ECO:0000256" key="1">
    <source>
        <dbReference type="ARBA" id="ARBA00010699"/>
    </source>
</evidence>
<dbReference type="SUPFAM" id="SSF50486">
    <property type="entry name" value="FMT C-terminal domain-like"/>
    <property type="match status" value="1"/>
</dbReference>
<evidence type="ECO:0000259" key="7">
    <source>
        <dbReference type="Pfam" id="PF02911"/>
    </source>
</evidence>
<dbReference type="NCBIfam" id="TIGR00460">
    <property type="entry name" value="fmt"/>
    <property type="match status" value="1"/>
</dbReference>
<dbReference type="EMBL" id="PEZL01000023">
    <property type="protein sequence ID" value="PIS13449.1"/>
    <property type="molecule type" value="Genomic_DNA"/>
</dbReference>
<dbReference type="Gene3D" id="3.40.50.12230">
    <property type="match status" value="1"/>
</dbReference>
<organism evidence="8 9">
    <name type="scientific">Candidatus Tagabacteria bacterium CG09_land_8_20_14_0_10_41_14</name>
    <dbReference type="NCBI Taxonomy" id="1975021"/>
    <lineage>
        <taxon>Bacteria</taxon>
        <taxon>Candidatus Tagaibacteriota</taxon>
    </lineage>
</organism>
<dbReference type="InterPro" id="IPR041711">
    <property type="entry name" value="Met-tRNA-FMT_N"/>
</dbReference>
<evidence type="ECO:0000256" key="4">
    <source>
        <dbReference type="ARBA" id="ARBA00022917"/>
    </source>
</evidence>
<feature type="domain" description="Formyl transferase C-terminal" evidence="7">
    <location>
        <begin position="209"/>
        <end position="257"/>
    </location>
</feature>
<keyword evidence="3 5" id="KW-0808">Transferase</keyword>
<comment type="caution">
    <text evidence="8">The sequence shown here is derived from an EMBL/GenBank/DDBJ whole genome shotgun (WGS) entry which is preliminary data.</text>
</comment>
<comment type="similarity">
    <text evidence="1 5">Belongs to the Fmt family.</text>
</comment>
<evidence type="ECO:0000256" key="5">
    <source>
        <dbReference type="HAMAP-Rule" id="MF_00182"/>
    </source>
</evidence>
<dbReference type="Pfam" id="PF00551">
    <property type="entry name" value="Formyl_trans_N"/>
    <property type="match status" value="1"/>
</dbReference>
<protein>
    <recommendedName>
        <fullName evidence="2 5">Methionyl-tRNA formyltransferase</fullName>
        <ecNumber evidence="2 5">2.1.2.9</ecNumber>
    </recommendedName>
</protein>
<dbReference type="InterPro" id="IPR005793">
    <property type="entry name" value="Formyl_trans_C"/>
</dbReference>
<dbReference type="Proteomes" id="UP000230353">
    <property type="component" value="Unassembled WGS sequence"/>
</dbReference>
<dbReference type="GO" id="GO:0004479">
    <property type="term" value="F:methionyl-tRNA formyltransferase activity"/>
    <property type="evidence" value="ECO:0007669"/>
    <property type="project" value="UniProtKB-UniRule"/>
</dbReference>
<feature type="binding site" evidence="5">
    <location>
        <begin position="113"/>
        <end position="116"/>
    </location>
    <ligand>
        <name>(6S)-5,6,7,8-tetrahydrofolate</name>
        <dbReference type="ChEBI" id="CHEBI:57453"/>
    </ligand>
</feature>
<sequence>MRAIKPKIAFFGTPEFSVKILEAMKNAGFLPGLIITSPDKPKGRGRQLSPSPVKVWAEKNNLEILQPTKLNELQITNNELQNADLFVAASYGKILPKEILEIPKYGALNVHPSLLPKLRGPSPIQTAILNNEEKTGVTIMLMNEKMDEGPILAQRELEYLISNSQFLNLEEQLAKLGGKLLIETIPKWLKSEIKPTPQNHSRATYSKLIAKKDGEINRDEPAEIIERKIRAFTPWPGAYTFYNGKRIIITKAELKNDALVIKRVKPEGKNEMEFSEFLKNNPGFSKIISSFG</sequence>
<reference evidence="9" key="1">
    <citation type="submission" date="2017-09" db="EMBL/GenBank/DDBJ databases">
        <title>Depth-based differentiation of microbial function through sediment-hosted aquifers and enrichment of novel symbionts in the deep terrestrial subsurface.</title>
        <authorList>
            <person name="Probst A.J."/>
            <person name="Ladd B."/>
            <person name="Jarett J.K."/>
            <person name="Geller-Mcgrath D.E."/>
            <person name="Sieber C.M.K."/>
            <person name="Emerson J.B."/>
            <person name="Anantharaman K."/>
            <person name="Thomas B.C."/>
            <person name="Malmstrom R."/>
            <person name="Stieglmeier M."/>
            <person name="Klingl A."/>
            <person name="Woyke T."/>
            <person name="Ryan C.M."/>
            <person name="Banfield J.F."/>
        </authorList>
    </citation>
    <scope>NUCLEOTIDE SEQUENCE [LARGE SCALE GENOMIC DNA]</scope>
</reference>
<dbReference type="InterPro" id="IPR005794">
    <property type="entry name" value="Fmt"/>
</dbReference>
<name>A0A2H0WNE5_9BACT</name>
<keyword evidence="4 5" id="KW-0648">Protein biosynthesis</keyword>
<proteinExistence type="inferred from homology"/>
<accession>A0A2H0WNE5</accession>
<dbReference type="InterPro" id="IPR044135">
    <property type="entry name" value="Met-tRNA-FMT_C"/>
</dbReference>
<comment type="function">
    <text evidence="5">Attaches a formyl group to the free amino group of methionyl-tRNA(fMet). The formyl group appears to play a dual role in the initiator identity of N-formylmethionyl-tRNA by promoting its recognition by IF2 and preventing the misappropriation of this tRNA by the elongation apparatus.</text>
</comment>
<dbReference type="SUPFAM" id="SSF53328">
    <property type="entry name" value="Formyltransferase"/>
    <property type="match status" value="1"/>
</dbReference>
<feature type="domain" description="Formyl transferase N-terminal" evidence="6">
    <location>
        <begin position="7"/>
        <end position="185"/>
    </location>
</feature>
<evidence type="ECO:0000313" key="8">
    <source>
        <dbReference type="EMBL" id="PIS13449.1"/>
    </source>
</evidence>
<evidence type="ECO:0000256" key="3">
    <source>
        <dbReference type="ARBA" id="ARBA00022679"/>
    </source>
</evidence>
<dbReference type="CDD" id="cd08646">
    <property type="entry name" value="FMT_core_Met-tRNA-FMT_N"/>
    <property type="match status" value="1"/>
</dbReference>
<dbReference type="AlphaFoldDB" id="A0A2H0WNE5"/>
<gene>
    <name evidence="5" type="primary">fmt</name>
    <name evidence="8" type="ORF">COT67_01680</name>
</gene>
<dbReference type="InterPro" id="IPR011034">
    <property type="entry name" value="Formyl_transferase-like_C_sf"/>
</dbReference>
<dbReference type="InterPro" id="IPR002376">
    <property type="entry name" value="Formyl_transf_N"/>
</dbReference>
<dbReference type="EC" id="2.1.2.9" evidence="2 5"/>
<dbReference type="PANTHER" id="PTHR11138:SF5">
    <property type="entry name" value="METHIONYL-TRNA FORMYLTRANSFERASE, MITOCHONDRIAL"/>
    <property type="match status" value="1"/>
</dbReference>
<comment type="catalytic activity">
    <reaction evidence="5">
        <text>L-methionyl-tRNA(fMet) + (6R)-10-formyltetrahydrofolate = N-formyl-L-methionyl-tRNA(fMet) + (6S)-5,6,7,8-tetrahydrofolate + H(+)</text>
        <dbReference type="Rhea" id="RHEA:24380"/>
        <dbReference type="Rhea" id="RHEA-COMP:9952"/>
        <dbReference type="Rhea" id="RHEA-COMP:9953"/>
        <dbReference type="ChEBI" id="CHEBI:15378"/>
        <dbReference type="ChEBI" id="CHEBI:57453"/>
        <dbReference type="ChEBI" id="CHEBI:78530"/>
        <dbReference type="ChEBI" id="CHEBI:78844"/>
        <dbReference type="ChEBI" id="CHEBI:195366"/>
        <dbReference type="EC" id="2.1.2.9"/>
    </reaction>
</comment>
<dbReference type="PANTHER" id="PTHR11138">
    <property type="entry name" value="METHIONYL-TRNA FORMYLTRANSFERASE"/>
    <property type="match status" value="1"/>
</dbReference>
<dbReference type="CDD" id="cd08704">
    <property type="entry name" value="Met_tRNA_FMT_C"/>
    <property type="match status" value="1"/>
</dbReference>
<evidence type="ECO:0000313" key="9">
    <source>
        <dbReference type="Proteomes" id="UP000230353"/>
    </source>
</evidence>